<evidence type="ECO:0000313" key="1">
    <source>
        <dbReference type="EMBL" id="ARX81553.1"/>
    </source>
</evidence>
<accession>A0A1Z1W531</accession>
<dbReference type="Proteomes" id="UP000195880">
    <property type="component" value="Chromosome"/>
</dbReference>
<dbReference type="RefSeq" id="WP_237306929.1">
    <property type="nucleotide sequence ID" value="NZ_CP021748.1"/>
</dbReference>
<dbReference type="EMBL" id="CP021748">
    <property type="protein sequence ID" value="ARX81553.1"/>
    <property type="molecule type" value="Genomic_DNA"/>
</dbReference>
<reference evidence="1 2" key="1">
    <citation type="submission" date="2017-05" db="EMBL/GenBank/DDBJ databases">
        <title>Streptomyces alboflavus Genome sequencing and assembly.</title>
        <authorList>
            <person name="Wang Y."/>
            <person name="Du B."/>
            <person name="Ding Y."/>
            <person name="Liu H."/>
            <person name="Hou Q."/>
            <person name="Liu K."/>
            <person name="Wang C."/>
            <person name="Yao L."/>
        </authorList>
    </citation>
    <scope>NUCLEOTIDE SEQUENCE [LARGE SCALE GENOMIC DNA]</scope>
    <source>
        <strain evidence="1 2">MDJK44</strain>
    </source>
</reference>
<gene>
    <name evidence="1" type="ORF">SMD44_00951</name>
</gene>
<keyword evidence="2" id="KW-1185">Reference proteome</keyword>
<evidence type="ECO:0000313" key="2">
    <source>
        <dbReference type="Proteomes" id="UP000195880"/>
    </source>
</evidence>
<name>A0A1Z1W531_9ACTN</name>
<organism evidence="1 2">
    <name type="scientific">Streptomyces alboflavus</name>
    <dbReference type="NCBI Taxonomy" id="67267"/>
    <lineage>
        <taxon>Bacteria</taxon>
        <taxon>Bacillati</taxon>
        <taxon>Actinomycetota</taxon>
        <taxon>Actinomycetes</taxon>
        <taxon>Kitasatosporales</taxon>
        <taxon>Streptomycetaceae</taxon>
        <taxon>Streptomyces</taxon>
    </lineage>
</organism>
<protein>
    <submittedName>
        <fullName evidence="1">Uncharacterized protein</fullName>
    </submittedName>
</protein>
<dbReference type="AlphaFoldDB" id="A0A1Z1W531"/>
<dbReference type="KEGG" id="salf:SMD44_00951"/>
<sequence>MTFIHINLHEPLPVPAFESGSYVLVRDPARFWLGEPGHTSVGVVRAGCLDYHYPKRVRVRDLRTGRDECVLPEYLRPLPAGECMRDVDVAPLASDYPGLHPAAVAWLQQNSRPAEARPELESGGEQR</sequence>
<proteinExistence type="predicted"/>